<dbReference type="RefSeq" id="WP_063873013.1">
    <property type="nucleotide sequence ID" value="NZ_CAWMRI010000162.1"/>
</dbReference>
<name>A0A166JCG3_NODSP</name>
<evidence type="ECO:0008006" key="3">
    <source>
        <dbReference type="Google" id="ProtNLM"/>
    </source>
</evidence>
<dbReference type="PIRSF" id="PIRSF026426">
    <property type="entry name" value="DUF1499"/>
    <property type="match status" value="1"/>
</dbReference>
<dbReference type="Pfam" id="PF07386">
    <property type="entry name" value="DUF1499"/>
    <property type="match status" value="1"/>
</dbReference>
<evidence type="ECO:0000313" key="1">
    <source>
        <dbReference type="EMBL" id="KZL49527.1"/>
    </source>
</evidence>
<sequence>MIFAGKRLHNLGVNNGKLASCPNSPNCVSSQDRDPQHMISPLTFTSNPQTALTNLKAIIQSLPRTKIITETEDYLYAEFKSALMGFVDDVEFYLDPQANVIQVRSASRLGQSDLGVNRQRIETIRAKFK</sequence>
<dbReference type="PANTHER" id="PTHR34801">
    <property type="entry name" value="EXPRESSED PROTEIN"/>
    <property type="match status" value="1"/>
</dbReference>
<dbReference type="PANTHER" id="PTHR34801:SF6">
    <property type="entry name" value="SLL1620 PROTEIN"/>
    <property type="match status" value="1"/>
</dbReference>
<dbReference type="InterPro" id="IPR010865">
    <property type="entry name" value="DUF1499"/>
</dbReference>
<proteinExistence type="predicted"/>
<dbReference type="OrthoDB" id="9793534at2"/>
<evidence type="ECO:0000313" key="2">
    <source>
        <dbReference type="Proteomes" id="UP000076555"/>
    </source>
</evidence>
<organism evidence="1 2">
    <name type="scientific">Nodularia spumigena CENA596</name>
    <dbReference type="NCBI Taxonomy" id="1819295"/>
    <lineage>
        <taxon>Bacteria</taxon>
        <taxon>Bacillati</taxon>
        <taxon>Cyanobacteriota</taxon>
        <taxon>Cyanophyceae</taxon>
        <taxon>Nostocales</taxon>
        <taxon>Nodulariaceae</taxon>
        <taxon>Nodularia</taxon>
    </lineage>
</organism>
<accession>A0A166JCG3</accession>
<dbReference type="EMBL" id="LWAJ01000162">
    <property type="protein sequence ID" value="KZL49527.1"/>
    <property type="molecule type" value="Genomic_DNA"/>
</dbReference>
<gene>
    <name evidence="1" type="ORF">A2T98_12285</name>
</gene>
<reference evidence="1 2" key="1">
    <citation type="submission" date="2016-04" db="EMBL/GenBank/DDBJ databases">
        <title>Draft Genome Assembly of the Bloom-forming Cyanobacterium Nodularia spumigena Strain CENA596 in Shrimp Production Ponds.</title>
        <authorList>
            <person name="Popin R.V."/>
            <person name="Rigonato J."/>
            <person name="Abreu V.A."/>
            <person name="Andreote A.P."/>
            <person name="Silveira S.B."/>
            <person name="Odebrecht C."/>
            <person name="Fiore M.F."/>
        </authorList>
    </citation>
    <scope>NUCLEOTIDE SEQUENCE [LARGE SCALE GENOMIC DNA]</scope>
    <source>
        <strain evidence="1 2">CENA596</strain>
    </source>
</reference>
<comment type="caution">
    <text evidence="1">The sequence shown here is derived from an EMBL/GenBank/DDBJ whole genome shotgun (WGS) entry which is preliminary data.</text>
</comment>
<dbReference type="AlphaFoldDB" id="A0A166JCG3"/>
<protein>
    <recommendedName>
        <fullName evidence="3">DUF1499 domain-containing protein</fullName>
    </recommendedName>
</protein>
<dbReference type="Proteomes" id="UP000076555">
    <property type="component" value="Unassembled WGS sequence"/>
</dbReference>